<reference evidence="1 2" key="1">
    <citation type="submission" date="2024-07" db="EMBL/GenBank/DDBJ databases">
        <title>Marimonas sp.nov., isolated from tidal-flat sediment.</title>
        <authorList>
            <person name="Jayan J.N."/>
            <person name="Lee S.S."/>
        </authorList>
    </citation>
    <scope>NUCLEOTIDE SEQUENCE [LARGE SCALE GENOMIC DNA]</scope>
    <source>
        <strain evidence="1 2">MJW-29</strain>
    </source>
</reference>
<protein>
    <submittedName>
        <fullName evidence="1">LPS export ABC transporter periplasmic protein LptC</fullName>
    </submittedName>
</protein>
<comment type="caution">
    <text evidence="1">The sequence shown here is derived from an EMBL/GenBank/DDBJ whole genome shotgun (WGS) entry which is preliminary data.</text>
</comment>
<dbReference type="Pfam" id="PF06835">
    <property type="entry name" value="LptC"/>
    <property type="match status" value="1"/>
</dbReference>
<sequence>MQIDRYSQLVGWLKVLLPLLALAILSTLFLLSRAIDPESVIPFADKEIQDRLRDQQVTGPVYQSMTADGDALSFSAEKLITPQGQTGANEALDVSVVMELATGSNVTLTAEHGNFDIAENRAELDGDVVIVTSTGYRVLSDRMIAQLTVLHVESPGPVAATGPLGTLDAGSMDLRKGTGDGAAQLIFTNGVKLVYVPKLDKE</sequence>
<dbReference type="EMBL" id="JBFNXX010000009">
    <property type="protein sequence ID" value="MEW9920600.1"/>
    <property type="molecule type" value="Genomic_DNA"/>
</dbReference>
<evidence type="ECO:0000313" key="1">
    <source>
        <dbReference type="EMBL" id="MEW9920600.1"/>
    </source>
</evidence>
<proteinExistence type="predicted"/>
<dbReference type="Proteomes" id="UP001556098">
    <property type="component" value="Unassembled WGS sequence"/>
</dbReference>
<gene>
    <name evidence="1" type="primary">lptC</name>
    <name evidence="1" type="ORF">AB2B41_13370</name>
</gene>
<name>A0ABV3RNQ0_9RHOB</name>
<dbReference type="RefSeq" id="WP_367878297.1">
    <property type="nucleotide sequence ID" value="NZ_JBFNXX010000009.1"/>
</dbReference>
<keyword evidence="2" id="KW-1185">Reference proteome</keyword>
<evidence type="ECO:0000313" key="2">
    <source>
        <dbReference type="Proteomes" id="UP001556098"/>
    </source>
</evidence>
<organism evidence="1 2">
    <name type="scientific">Sulfitobacter sediminis</name>
    <dbReference type="NCBI Taxonomy" id="3234186"/>
    <lineage>
        <taxon>Bacteria</taxon>
        <taxon>Pseudomonadati</taxon>
        <taxon>Pseudomonadota</taxon>
        <taxon>Alphaproteobacteria</taxon>
        <taxon>Rhodobacterales</taxon>
        <taxon>Roseobacteraceae</taxon>
        <taxon>Sulfitobacter</taxon>
    </lineage>
</organism>
<dbReference type="InterPro" id="IPR010664">
    <property type="entry name" value="LipoPS_assembly_LptC-rel"/>
</dbReference>
<accession>A0ABV3RNQ0</accession>